<keyword evidence="3 5" id="KW-0810">Translation regulation</keyword>
<evidence type="ECO:0000256" key="4">
    <source>
        <dbReference type="ARBA" id="ARBA00022884"/>
    </source>
</evidence>
<dbReference type="PANTHER" id="PTHR34984:SF1">
    <property type="entry name" value="CARBON STORAGE REGULATOR"/>
    <property type="match status" value="1"/>
</dbReference>
<dbReference type="Gene3D" id="2.60.40.4380">
    <property type="entry name" value="Translational regulator CsrA"/>
    <property type="match status" value="1"/>
</dbReference>
<dbReference type="FunFam" id="2.60.40.4380:FF:000002">
    <property type="entry name" value="Translational regulator CsrA"/>
    <property type="match status" value="1"/>
</dbReference>
<evidence type="ECO:0000256" key="3">
    <source>
        <dbReference type="ARBA" id="ARBA00022845"/>
    </source>
</evidence>
<comment type="subcellular location">
    <subcellularLocation>
        <location evidence="5">Cytoplasm</location>
    </subcellularLocation>
</comment>
<dbReference type="PANTHER" id="PTHR34984">
    <property type="entry name" value="CARBON STORAGE REGULATOR"/>
    <property type="match status" value="1"/>
</dbReference>
<keyword evidence="4 5" id="KW-0694">RNA-binding</keyword>
<dbReference type="GO" id="GO:1902208">
    <property type="term" value="P:regulation of bacterial-type flagellum assembly"/>
    <property type="evidence" value="ECO:0007669"/>
    <property type="project" value="UniProtKB-UniRule"/>
</dbReference>
<reference evidence="6 7" key="1">
    <citation type="submission" date="2018-01" db="EMBL/GenBank/DDBJ databases">
        <title>Glutamicibacter soli strain NHPC-3 Whole genome sequence and assembly.</title>
        <authorList>
            <person name="Choudhury P."/>
            <person name="Gupta D."/>
            <person name="Sengupta K."/>
            <person name="Jawed A."/>
            <person name="Sultana N."/>
            <person name="Saha P."/>
        </authorList>
    </citation>
    <scope>NUCLEOTIDE SEQUENCE [LARGE SCALE GENOMIC DNA]</scope>
    <source>
        <strain evidence="6 7">NHPC-3</strain>
    </source>
</reference>
<protein>
    <recommendedName>
        <fullName evidence="5">Translational regulator CsrA</fullName>
    </recommendedName>
</protein>
<dbReference type="GO" id="GO:0048027">
    <property type="term" value="F:mRNA 5'-UTR binding"/>
    <property type="evidence" value="ECO:0007669"/>
    <property type="project" value="UniProtKB-UniRule"/>
</dbReference>
<evidence type="ECO:0000313" key="7">
    <source>
        <dbReference type="Proteomes" id="UP000252167"/>
    </source>
</evidence>
<comment type="subunit">
    <text evidence="5">Homodimer; the beta-strands of each monomer intercalate to form a hydrophobic core, while the alpha-helices form wings that extend away from the core.</text>
</comment>
<dbReference type="Pfam" id="PF02599">
    <property type="entry name" value="CsrA"/>
    <property type="match status" value="1"/>
</dbReference>
<dbReference type="InterPro" id="IPR003751">
    <property type="entry name" value="CsrA"/>
</dbReference>
<gene>
    <name evidence="5 6" type="primary">csrA</name>
    <name evidence="6" type="ORF">C1H84_14950</name>
</gene>
<evidence type="ECO:0000256" key="2">
    <source>
        <dbReference type="ARBA" id="ARBA00022491"/>
    </source>
</evidence>
<dbReference type="GO" id="GO:0006402">
    <property type="term" value="P:mRNA catabolic process"/>
    <property type="evidence" value="ECO:0007669"/>
    <property type="project" value="InterPro"/>
</dbReference>
<evidence type="ECO:0000256" key="5">
    <source>
        <dbReference type="HAMAP-Rule" id="MF_00167"/>
    </source>
</evidence>
<dbReference type="GO" id="GO:0006109">
    <property type="term" value="P:regulation of carbohydrate metabolic process"/>
    <property type="evidence" value="ECO:0007669"/>
    <property type="project" value="InterPro"/>
</dbReference>
<sequence>MLVLTRKVGEQVLIGEGIVVTILESKGDSIKVGIDAPKGVKIHRAEVLAAVIEENQKASASDHAAAARLANLLAAPASRPPAGETD</sequence>
<keyword evidence="2 5" id="KW-0678">Repressor</keyword>
<comment type="function">
    <text evidence="5">A translational regulator that binds mRNA to regulate translation initiation and/or mRNA stability. Usually binds in the 5'-UTR at or near the Shine-Dalgarno sequence preventing ribosome-binding, thus repressing translation. Its main target seems to be the major flagellin gene, while its function is anatagonized by FliW.</text>
</comment>
<dbReference type="RefSeq" id="WP_047118843.1">
    <property type="nucleotide sequence ID" value="NZ_CM125969.1"/>
</dbReference>
<proteinExistence type="inferred from homology"/>
<accession>A0A365YAH9</accession>
<dbReference type="GO" id="GO:0044781">
    <property type="term" value="P:bacterial-type flagellum organization"/>
    <property type="evidence" value="ECO:0007669"/>
    <property type="project" value="UniProtKB-KW"/>
</dbReference>
<dbReference type="HAMAP" id="MF_00167">
    <property type="entry name" value="CsrA"/>
    <property type="match status" value="1"/>
</dbReference>
<dbReference type="NCBIfam" id="NF002469">
    <property type="entry name" value="PRK01712.1"/>
    <property type="match status" value="1"/>
</dbReference>
<dbReference type="InterPro" id="IPR036107">
    <property type="entry name" value="CsrA_sf"/>
</dbReference>
<dbReference type="SUPFAM" id="SSF117130">
    <property type="entry name" value="CsrA-like"/>
    <property type="match status" value="1"/>
</dbReference>
<dbReference type="GO" id="GO:0005829">
    <property type="term" value="C:cytosol"/>
    <property type="evidence" value="ECO:0007669"/>
    <property type="project" value="TreeGrafter"/>
</dbReference>
<dbReference type="NCBIfam" id="TIGR00202">
    <property type="entry name" value="csrA"/>
    <property type="match status" value="1"/>
</dbReference>
<evidence type="ECO:0000313" key="6">
    <source>
        <dbReference type="EMBL" id="RBL99700.1"/>
    </source>
</evidence>
<dbReference type="EMBL" id="POAF01000007">
    <property type="protein sequence ID" value="RBL99700.1"/>
    <property type="molecule type" value="Genomic_DNA"/>
</dbReference>
<keyword evidence="5" id="KW-1005">Bacterial flagellum biogenesis</keyword>
<comment type="caution">
    <text evidence="6">The sequence shown here is derived from an EMBL/GenBank/DDBJ whole genome shotgun (WGS) entry which is preliminary data.</text>
</comment>
<dbReference type="Proteomes" id="UP000252167">
    <property type="component" value="Unassembled WGS sequence"/>
</dbReference>
<evidence type="ECO:0000256" key="1">
    <source>
        <dbReference type="ARBA" id="ARBA00022490"/>
    </source>
</evidence>
<comment type="similarity">
    <text evidence="5">Belongs to the CsrA/RsmA family.</text>
</comment>
<name>A0A365YAH9_9MICC</name>
<dbReference type="AlphaFoldDB" id="A0A365YAH9"/>
<organism evidence="6 7">
    <name type="scientific">Glutamicibacter soli</name>
    <dbReference type="NCBI Taxonomy" id="453836"/>
    <lineage>
        <taxon>Bacteria</taxon>
        <taxon>Bacillati</taxon>
        <taxon>Actinomycetota</taxon>
        <taxon>Actinomycetes</taxon>
        <taxon>Micrococcales</taxon>
        <taxon>Micrococcaceae</taxon>
        <taxon>Glutamicibacter</taxon>
    </lineage>
</organism>
<keyword evidence="1 5" id="KW-0963">Cytoplasm</keyword>
<dbReference type="GO" id="GO:0045947">
    <property type="term" value="P:negative regulation of translational initiation"/>
    <property type="evidence" value="ECO:0007669"/>
    <property type="project" value="UniProtKB-UniRule"/>
</dbReference>
<keyword evidence="7" id="KW-1185">Reference proteome</keyword>